<evidence type="ECO:0000256" key="4">
    <source>
        <dbReference type="SAM" id="MobiDB-lite"/>
    </source>
</evidence>
<reference evidence="7 8" key="1">
    <citation type="submission" date="2024-04" db="EMBL/GenBank/DDBJ databases">
        <title>Tritrichomonas musculus Genome.</title>
        <authorList>
            <person name="Alves-Ferreira E."/>
            <person name="Grigg M."/>
            <person name="Lorenzi H."/>
            <person name="Galac M."/>
        </authorList>
    </citation>
    <scope>NUCLEOTIDE SEQUENCE [LARGE SCALE GENOMIC DNA]</scope>
    <source>
        <strain evidence="7 8">EAF2021</strain>
    </source>
</reference>
<dbReference type="InterPro" id="IPR050865">
    <property type="entry name" value="BEACH_Domain"/>
</dbReference>
<gene>
    <name evidence="7" type="ORF">M9Y10_039534</name>
</gene>
<feature type="region of interest" description="Disordered" evidence="4">
    <location>
        <begin position="2321"/>
        <end position="2357"/>
    </location>
</feature>
<dbReference type="PANTHER" id="PTHR13743:SF112">
    <property type="entry name" value="BEACH DOMAIN-CONTAINING PROTEIN"/>
    <property type="match status" value="1"/>
</dbReference>
<dbReference type="SUPFAM" id="SSF50729">
    <property type="entry name" value="PH domain-like"/>
    <property type="match status" value="1"/>
</dbReference>
<evidence type="ECO:0000259" key="5">
    <source>
        <dbReference type="PROSITE" id="PS50197"/>
    </source>
</evidence>
<dbReference type="SMART" id="SM00320">
    <property type="entry name" value="WD40"/>
    <property type="match status" value="2"/>
</dbReference>
<dbReference type="InterPro" id="IPR023362">
    <property type="entry name" value="PH-BEACH_dom"/>
</dbReference>
<feature type="domain" description="BEACH-type PH" evidence="6">
    <location>
        <begin position="1981"/>
        <end position="2084"/>
    </location>
</feature>
<evidence type="ECO:0008006" key="9">
    <source>
        <dbReference type="Google" id="ProtNLM"/>
    </source>
</evidence>
<dbReference type="SMART" id="SM01026">
    <property type="entry name" value="Beach"/>
    <property type="match status" value="1"/>
</dbReference>
<dbReference type="Gene3D" id="2.130.10.10">
    <property type="entry name" value="YVTN repeat-like/Quinoprotein amine dehydrogenase"/>
    <property type="match status" value="1"/>
</dbReference>
<comment type="caution">
    <text evidence="7">The sequence shown here is derived from an EMBL/GenBank/DDBJ whole genome shotgun (WGS) entry which is preliminary data.</text>
</comment>
<protein>
    <recommendedName>
        <fullName evidence="9">BEACH domain-containing protein</fullName>
    </recommendedName>
</protein>
<feature type="region of interest" description="Disordered" evidence="4">
    <location>
        <begin position="2370"/>
        <end position="2420"/>
    </location>
</feature>
<evidence type="ECO:0000313" key="7">
    <source>
        <dbReference type="EMBL" id="KAK8888457.1"/>
    </source>
</evidence>
<sequence length="2902" mass="332235">MKKNQVLLRQIKGLNLKEHKFNLWVYYFTLPTSKLLSSIPKNSKLNAHYSNFNFADVNLKSLSHQSSAIESNPAESLTTLLHFNQPISQHYFKFCNLLLEINVDKNILTKVIDEVSIQLIRALLAFNYQFEHEMDNIKNKKESAFFPFHYLEDFPNLVKVLLMTSKIVFPDFLYLLSPILILLFPLHETDSIVYETSQKVYTVLLEFLENHSCNEDEILPIVSYVIDVSCSSHSDSEKFSNLCKLFSGNNSVHHYISQKSYSTFIKKSKFTFEQICDSKPNASLFENGLTLMKALGSTLDKVNENMSVEISPFLLSFIEWSIKFDHLPEITAPTIQKRTILDRFEFKTDYQFEFYDCEMFDRNLDSEQNSGLRSVSPIYLANSLILTSIVGITAEICSKNESILSDIILNFPRKSLIDLYVTVSIIFLCRPSCVGELLTKTNTWDVFVNTSIINDLTLFGREGVDENIENLKDLILSILFNLSTKEAAASLCGLLDPNYPTVVFKIVELLNMMMNSEFIKQCQETSLFDTLMMCYDTYRCYLVKHKKDQENEDITYMKKSKSLILTFINTFSLCGESKLFIFSNNKRAYFVLSLLFEKYSFEMALDIVCRALETEYVNLLMRHLNKLIKFGFHHLEIVDWQELISVLIDCVSVSISVNEKNLMKSFIKSGSIYTFSRIPAAYSENKNCQGSVRTVLHKIICFFTSLVQNMKNVVFYLSDSQWNFVANLGKAIKSIDITAETVDLLINFTVCSDTLWIKEGVELLMIALEKKEVSTKILSFLVASTNTSIANRYQCFKANVITSLLSFILKISNQQSIENSDQKTVEDLTNYSLNLLKNVCSSFFRVGELSLTVRIISQTNNELAISLLNSLLELCEQQSLQFEDHNFSSQMAIQSSSTIAKKPSAPKAFFHFTTSSVFSVSEFYIPSTFNISMKVLFPREIKKMKQLFIVTTASCDQQIEMNVVLNRLIVEVKNKGRKNQFQMFNKVKVKEWFDLELALTTSTVTLFINSNQETSSVIPKKFRFEHPVLFFIQEIDADIQSINIFSREYDIFSSYDAKIVNERNAVNIAVGSSIPNAVFYGIPVPFCITFIDIIPSCGGPKIFLPLFENLKSVELFKKLLCLLDSLIREKEAIFNPSFFRSLAHLLSRMTSEFFTDESLNLILQIYKSIWNTPLRSSMLKFIFGNIDLWSKLSQESQLLLFSNIFTGLFEIDSTLFVKTLNFHTLLLKFSLFFDLTSTLKLTSLTETEGVESQSNENDENELKIMKETTDFLFMISQRSFTPNDAKTLTAAAMDINSNDMCIKSLHLIIKLFQDNCPGMIAYLKKYSFFQPFISILNSHSERTRIIAMNCIYIVQSTVNDSLLSEELIDGIRLLNVLDMTNVTLFNLMSYMTKSLTTKNFPTIVSQFNFIELKPIFYPQFLPLFVTVVALLPENVRSESLSFVRRSIANFEETRKSFANCNFWPFWIIFMCNADKEKNEEWMRLMVSIVLANENVISSVYNLLLFCQVFGINIVKEIDEILVEAIAKKPSPRLALFVIKYVLFRIEAKEKEKKPDLDDSIHKFCQEFVLADCPSFVCKYKEFITNQNDLKMLSAAVQYLITTNQLFGTQKPQLQAPQIQQQASLARRNSQQTLNKQFLQQANLAKQSSQQIMQQQAGINKQDTQQASMIKQDTQNNMQQQQTSHANQQAATGDSIQSLNISSSSSFHSFADEKFDVKNKIETNLALVCLSIITIAQQDKELSLPLHNLLITSVRKLQHPFLIKDELRKTLLLLHHFYSRNRMQESDSIVYTIRQIDVNYSNIISPEKMMTISENAHNSFINELPTFCMSFQNEFNTNMAALHKKAQSAIQRVFAEEDQKLSQLRNNFTKKLTNSAQEQERFLKGNRKFYEKQLKEMSIQNGGPWFSIPPTPHFKFNFVLDRIGRHNKMSVNFKFEDHKMASILRDTGIESTTVPTATTTANTDNNVKIIKGMRIDVSNEVESPNDFTIELECQMVKTAKYFKGKMYLTQSSIYFEVRQTTDAFGEIIDKMSKLIEINVEHIKFILKRRYLFVDTACEVFTTYNKSYFFVFATIENRFKFFKEIESFKLKNIEFIQFESAPKLFKELQLQKKWNSGQMSNYEYLTWLNMLAGRSIHDISQYPVFPWVICDYESQELNLQDERVYRDLSKPIGTLNKERLDNLKYLYNETRKASYACLYRFHYSTPAYVIAFLLRNEPFTSLHIQLQNGKFDNPNRLVYSIPMAWESVTSVNSDFRELIPEFFATPEFLLNSEHYDLGKRVDLVPIKKSASFNAEVLSETVKLNDENASSKSAASCQSLPEMLSKEKEESQMNQPNKGAEDNSNDNSNHIENSEGIQNSEHTENLNHIENSEHAEKSEHTENSNNIENSDGAANRNDSGGDAHQPADGGAADTKSARRKSKVKIVHGKNGELLVNDEVPVDDIILPPWAPSASAFVAIHRIALESPIVSSNLHSWIDLIFGSKQRSEEDDNLFHPFSYLSTLKDEPDSLPIIQQHAANFGITPFQLFKKSHPKRSFIPKSHALNSCTQLFFKSVLLHDFTSPTATTASPAIEDDEELMRVRSLNARERSKEKILKIASKSGTFYTLFYNGTFRSFSFNEKRQLVPQKTSSLEIQTHLKRDRVFIDTTNSAIVFSPTWSQSFAKVHKTMIFSPNNSHATAVTAITISGDGCYCITGAGDASLIVWNLREERLQCHLVAHTESIKTVAVSSELEVVASCDEGGTLILSDLKEGKFLRKVKFANSPLKMHISDLGFLALIFDETCNDDDDRNLNTNSENIHHDGEISSVGRRQTKVVLLDMGGRVIGKVNLEGKSTASLIIKNQDETAFLCIAQETKIFYIMRIYDLKIIAMGPVKETVNDISYCKDDLHLYLLLDNNSVHITKLSM</sequence>
<dbReference type="Proteomes" id="UP001470230">
    <property type="component" value="Unassembled WGS sequence"/>
</dbReference>
<evidence type="ECO:0000256" key="3">
    <source>
        <dbReference type="PROSITE-ProRule" id="PRU00221"/>
    </source>
</evidence>
<dbReference type="InterPro" id="IPR019775">
    <property type="entry name" value="WD40_repeat_CS"/>
</dbReference>
<dbReference type="PROSITE" id="PS50082">
    <property type="entry name" value="WD_REPEATS_2"/>
    <property type="match status" value="1"/>
</dbReference>
<dbReference type="Gene3D" id="2.30.29.30">
    <property type="entry name" value="Pleckstrin-homology domain (PH domain)/Phosphotyrosine-binding domain (PTB)"/>
    <property type="match status" value="1"/>
</dbReference>
<dbReference type="InterPro" id="IPR036372">
    <property type="entry name" value="BEACH_dom_sf"/>
</dbReference>
<evidence type="ECO:0000256" key="1">
    <source>
        <dbReference type="ARBA" id="ARBA00022574"/>
    </source>
</evidence>
<dbReference type="Pfam" id="PF02138">
    <property type="entry name" value="Beach"/>
    <property type="match status" value="2"/>
</dbReference>
<keyword evidence="2" id="KW-0677">Repeat</keyword>
<dbReference type="PROSITE" id="PS00678">
    <property type="entry name" value="WD_REPEATS_1"/>
    <property type="match status" value="1"/>
</dbReference>
<feature type="compositionally biased region" description="Basic and acidic residues" evidence="4">
    <location>
        <begin position="2370"/>
        <end position="2379"/>
    </location>
</feature>
<organism evidence="7 8">
    <name type="scientific">Tritrichomonas musculus</name>
    <dbReference type="NCBI Taxonomy" id="1915356"/>
    <lineage>
        <taxon>Eukaryota</taxon>
        <taxon>Metamonada</taxon>
        <taxon>Parabasalia</taxon>
        <taxon>Tritrichomonadida</taxon>
        <taxon>Tritrichomonadidae</taxon>
        <taxon>Tritrichomonas</taxon>
    </lineage>
</organism>
<dbReference type="PROSITE" id="PS51783">
    <property type="entry name" value="PH_BEACH"/>
    <property type="match status" value="1"/>
</dbReference>
<dbReference type="PANTHER" id="PTHR13743">
    <property type="entry name" value="BEIGE/BEACH-RELATED"/>
    <property type="match status" value="1"/>
</dbReference>
<evidence type="ECO:0000313" key="8">
    <source>
        <dbReference type="Proteomes" id="UP001470230"/>
    </source>
</evidence>
<dbReference type="InterPro" id="IPR000409">
    <property type="entry name" value="BEACH_dom"/>
</dbReference>
<dbReference type="InterPro" id="IPR001680">
    <property type="entry name" value="WD40_rpt"/>
</dbReference>
<dbReference type="Gene3D" id="1.10.1540.10">
    <property type="entry name" value="BEACH domain"/>
    <property type="match status" value="2"/>
</dbReference>
<dbReference type="PROSITE" id="PS50294">
    <property type="entry name" value="WD_REPEATS_REGION"/>
    <property type="match status" value="1"/>
</dbReference>
<dbReference type="PROSITE" id="PS50197">
    <property type="entry name" value="BEACH"/>
    <property type="match status" value="1"/>
</dbReference>
<feature type="region of interest" description="Disordered" evidence="4">
    <location>
        <begin position="1652"/>
        <end position="1694"/>
    </location>
</feature>
<feature type="compositionally biased region" description="Low complexity" evidence="4">
    <location>
        <begin position="1652"/>
        <end position="1661"/>
    </location>
</feature>
<name>A0ABR2KBH6_9EUKA</name>
<feature type="compositionally biased region" description="Low complexity" evidence="4">
    <location>
        <begin position="1671"/>
        <end position="1694"/>
    </location>
</feature>
<dbReference type="EMBL" id="JAPFFF010000006">
    <property type="protein sequence ID" value="KAK8888457.1"/>
    <property type="molecule type" value="Genomic_DNA"/>
</dbReference>
<dbReference type="SUPFAM" id="SSF81837">
    <property type="entry name" value="BEACH domain"/>
    <property type="match status" value="2"/>
</dbReference>
<feature type="compositionally biased region" description="Polar residues" evidence="4">
    <location>
        <begin position="2342"/>
        <end position="2357"/>
    </location>
</feature>
<keyword evidence="1 3" id="KW-0853">WD repeat</keyword>
<feature type="domain" description="BEACH" evidence="5">
    <location>
        <begin position="2097"/>
        <end position="2532"/>
    </location>
</feature>
<evidence type="ECO:0000256" key="2">
    <source>
        <dbReference type="ARBA" id="ARBA00022737"/>
    </source>
</evidence>
<dbReference type="CDD" id="cd06071">
    <property type="entry name" value="Beach"/>
    <property type="match status" value="1"/>
</dbReference>
<dbReference type="InterPro" id="IPR015943">
    <property type="entry name" value="WD40/YVTN_repeat-like_dom_sf"/>
</dbReference>
<dbReference type="SUPFAM" id="SSF69322">
    <property type="entry name" value="Tricorn protease domain 2"/>
    <property type="match status" value="1"/>
</dbReference>
<proteinExistence type="predicted"/>
<feature type="repeat" description="WD" evidence="3">
    <location>
        <begin position="2671"/>
        <end position="2705"/>
    </location>
</feature>
<accession>A0ABR2KBH6</accession>
<evidence type="ECO:0000259" key="6">
    <source>
        <dbReference type="PROSITE" id="PS51783"/>
    </source>
</evidence>
<dbReference type="Pfam" id="PF14844">
    <property type="entry name" value="PH_BEACH"/>
    <property type="match status" value="1"/>
</dbReference>
<keyword evidence="8" id="KW-1185">Reference proteome</keyword>
<dbReference type="InterPro" id="IPR011993">
    <property type="entry name" value="PH-like_dom_sf"/>
</dbReference>